<feature type="region of interest" description="Disordered" evidence="1">
    <location>
        <begin position="102"/>
        <end position="137"/>
    </location>
</feature>
<dbReference type="EMBL" id="CP067993">
    <property type="protein sequence ID" value="QQQ40921.1"/>
    <property type="molecule type" value="Genomic_DNA"/>
</dbReference>
<accession>A0ABD7BZ59</accession>
<feature type="compositionally biased region" description="Basic and acidic residues" evidence="1">
    <location>
        <begin position="105"/>
        <end position="117"/>
    </location>
</feature>
<feature type="compositionally biased region" description="Low complexity" evidence="1">
    <location>
        <begin position="11"/>
        <end position="21"/>
    </location>
</feature>
<sequence length="137" mass="14139">MAGVKGKSGGPRKNAGGARPGAGRKPKQPVPVPAKKSANTKSSAVKVSLEAQPGGGTLKRTKSVPVEQEDKDMLTLLQDIALGRVVATALQVKAASAALPYTHAKKGEGGKKEERQQKAQAVAGRFAPSAPPRPRMN</sequence>
<evidence type="ECO:0000313" key="2">
    <source>
        <dbReference type="EMBL" id="QQQ40921.1"/>
    </source>
</evidence>
<evidence type="ECO:0000256" key="1">
    <source>
        <dbReference type="SAM" id="MobiDB-lite"/>
    </source>
</evidence>
<dbReference type="Proteomes" id="UP000596095">
    <property type="component" value="Chromosome"/>
</dbReference>
<protein>
    <submittedName>
        <fullName evidence="2">Uncharacterized protein</fullName>
    </submittedName>
</protein>
<reference evidence="2 3" key="1">
    <citation type="submission" date="2021-01" db="EMBL/GenBank/DDBJ databases">
        <title>Genome Characterization of a novel Stenotrophomonas isolate with high keratinase activity.</title>
        <authorList>
            <person name="Cao Z.-J."/>
        </authorList>
    </citation>
    <scope>NUCLEOTIDE SEQUENCE [LARGE SCALE GENOMIC DNA]</scope>
    <source>
        <strain evidence="2 3">DHHJ</strain>
    </source>
</reference>
<dbReference type="AlphaFoldDB" id="A0ABD7BZ59"/>
<proteinExistence type="predicted"/>
<feature type="region of interest" description="Disordered" evidence="1">
    <location>
        <begin position="1"/>
        <end position="68"/>
    </location>
</feature>
<dbReference type="RefSeq" id="WP_201116668.1">
    <property type="nucleotide sequence ID" value="NZ_CP067993.1"/>
</dbReference>
<evidence type="ECO:0000313" key="3">
    <source>
        <dbReference type="Proteomes" id="UP000596095"/>
    </source>
</evidence>
<name>A0ABD7BZ59_STEMA</name>
<organism evidence="2 3">
    <name type="scientific">Stenotrophomonas maltophilia</name>
    <name type="common">Pseudomonas maltophilia</name>
    <name type="synonym">Xanthomonas maltophilia</name>
    <dbReference type="NCBI Taxonomy" id="40324"/>
    <lineage>
        <taxon>Bacteria</taxon>
        <taxon>Pseudomonadati</taxon>
        <taxon>Pseudomonadota</taxon>
        <taxon>Gammaproteobacteria</taxon>
        <taxon>Lysobacterales</taxon>
        <taxon>Lysobacteraceae</taxon>
        <taxon>Stenotrophomonas</taxon>
        <taxon>Stenotrophomonas maltophilia group</taxon>
    </lineage>
</organism>
<gene>
    <name evidence="2" type="ORF">JJL50_13245</name>
</gene>